<dbReference type="GO" id="GO:0003677">
    <property type="term" value="F:DNA binding"/>
    <property type="evidence" value="ECO:0007669"/>
    <property type="project" value="UniProtKB-KW"/>
</dbReference>
<evidence type="ECO:0000256" key="1">
    <source>
        <dbReference type="ARBA" id="ARBA00022723"/>
    </source>
</evidence>
<evidence type="ECO:0000313" key="9">
    <source>
        <dbReference type="EMBL" id="MBA4653154.1"/>
    </source>
</evidence>
<dbReference type="PANTHER" id="PTHR15725:SF14">
    <property type="entry name" value="ZINC FINGER CCCH DOMAIN-CONTAINING PROTEIN 11A"/>
    <property type="match status" value="1"/>
</dbReference>
<accession>A0A7C8ZWI2</accession>
<evidence type="ECO:0000256" key="2">
    <source>
        <dbReference type="ARBA" id="ARBA00022737"/>
    </source>
</evidence>
<dbReference type="FunFam" id="4.10.1000.10:FF:000021">
    <property type="entry name" value="Zinc finger CCCH domain-containing protein 17"/>
    <property type="match status" value="1"/>
</dbReference>
<feature type="region of interest" description="Disordered" evidence="7">
    <location>
        <begin position="350"/>
        <end position="691"/>
    </location>
</feature>
<feature type="domain" description="C3H1-type" evidence="8">
    <location>
        <begin position="117"/>
        <end position="144"/>
    </location>
</feature>
<feature type="compositionally biased region" description="Basic and acidic residues" evidence="7">
    <location>
        <begin position="408"/>
        <end position="434"/>
    </location>
</feature>
<dbReference type="PANTHER" id="PTHR15725">
    <property type="entry name" value="ZN-FINGER, C-X8-C-X5-C-X3-H TYPE-CONTAINING"/>
    <property type="match status" value="1"/>
</dbReference>
<evidence type="ECO:0000256" key="3">
    <source>
        <dbReference type="ARBA" id="ARBA00022771"/>
    </source>
</evidence>
<keyword evidence="1 6" id="KW-0479">Metal-binding</keyword>
<dbReference type="Pfam" id="PF15663">
    <property type="entry name" value="zf-CCCH_3"/>
    <property type="match status" value="1"/>
</dbReference>
<evidence type="ECO:0000256" key="7">
    <source>
        <dbReference type="SAM" id="MobiDB-lite"/>
    </source>
</evidence>
<dbReference type="InterPro" id="IPR000571">
    <property type="entry name" value="Znf_CCCH"/>
</dbReference>
<organism evidence="9">
    <name type="scientific">Opuntia streptacantha</name>
    <name type="common">Prickly pear cactus</name>
    <name type="synonym">Opuntia cardona</name>
    <dbReference type="NCBI Taxonomy" id="393608"/>
    <lineage>
        <taxon>Eukaryota</taxon>
        <taxon>Viridiplantae</taxon>
        <taxon>Streptophyta</taxon>
        <taxon>Embryophyta</taxon>
        <taxon>Tracheophyta</taxon>
        <taxon>Spermatophyta</taxon>
        <taxon>Magnoliopsida</taxon>
        <taxon>eudicotyledons</taxon>
        <taxon>Gunneridae</taxon>
        <taxon>Pentapetalae</taxon>
        <taxon>Caryophyllales</taxon>
        <taxon>Cactineae</taxon>
        <taxon>Cactaceae</taxon>
        <taxon>Opuntioideae</taxon>
        <taxon>Opuntia</taxon>
    </lineage>
</organism>
<keyword evidence="3 6" id="KW-0863">Zinc-finger</keyword>
<name>A0A7C8ZWI2_OPUST</name>
<feature type="compositionally biased region" description="Basic and acidic residues" evidence="7">
    <location>
        <begin position="478"/>
        <end position="496"/>
    </location>
</feature>
<dbReference type="Gene3D" id="4.10.1000.10">
    <property type="entry name" value="Zinc finger, CCCH-type"/>
    <property type="match status" value="2"/>
</dbReference>
<sequence length="738" mass="81380">MATITKEPAAPLSSSSVATAEDEALKRNTDCVYFLASPLTCKKGSECEYRHSEYARVNPRDCWYWLNGNCLNPKCSFRHPPLDTLIGPQAGNFAGSSLPVPPGPAAPTVPSTPHGSAKQAVPCIFFQKGYCLKGDRCPFLHGPNPLSNKVQQAPAATPVTEPPAFKKVSGGLEKCTQIQANIQVNASKIADTPLQAKSNSKVEAAVTKEGMPARKHAPYPGDLTEEPLKYKGTTGPIDNGNPRSRTSWAHHASSLDNQSFQNGRDIDDGLRESSPGFDVLVDDKLRGDEYYQHEDQFVRMRGHEGRNLNEFEMGRHDNYNSVADVDPEIYHGRRGYDSYDPLEERYAWDQHRASSERSVGEPAHYDRRDPYKSKSPDLIQNSDLRHRLSNKQRRVNGLKSVVNPDYNPENHPEDRSYPAARRESRRSPAHESSRSSRLQGRIKLPRRCSPSEGENERGRNWGKLSPSRPQVSSSQQGRLRDRLSGRILEERNDGRNLRGPGMGRDSIKDNGTDFAAPKSLAELKGTKQTDTKQQQSKGQQSVSGGKLRDTVLASSVGAESNLSFEGPKPLSEILKRKRDAGGPTSTSGISSADKEENKHNANTGDLIDSNRNSAADQEKHLCSEPEQAQNGDGENKPVTAKGDEEEGEISNKKIKLIEDESSIPENREQPEGNEGVVAAEGEELGLDEDYDQGDVEYEYEQDEGEGYNLNGGEAADHEEDFMDEDDGDDFAKKLGVSI</sequence>
<feature type="compositionally biased region" description="Basic and acidic residues" evidence="7">
    <location>
        <begin position="649"/>
        <end position="658"/>
    </location>
</feature>
<protein>
    <recommendedName>
        <fullName evidence="8">C3H1-type domain-containing protein</fullName>
    </recommendedName>
</protein>
<keyword evidence="2" id="KW-0677">Repeat</keyword>
<feature type="compositionally biased region" description="Acidic residues" evidence="7">
    <location>
        <begin position="680"/>
        <end position="691"/>
    </location>
</feature>
<feature type="zinc finger region" description="C3H1-type" evidence="6">
    <location>
        <begin position="25"/>
        <end position="54"/>
    </location>
</feature>
<dbReference type="InterPro" id="IPR036855">
    <property type="entry name" value="Znf_CCCH_sf"/>
</dbReference>
<feature type="zinc finger region" description="C3H1-type" evidence="6">
    <location>
        <begin position="56"/>
        <end position="82"/>
    </location>
</feature>
<dbReference type="GO" id="GO:0008270">
    <property type="term" value="F:zinc ion binding"/>
    <property type="evidence" value="ECO:0007669"/>
    <property type="project" value="UniProtKB-KW"/>
</dbReference>
<feature type="compositionally biased region" description="Low complexity" evidence="7">
    <location>
        <begin position="465"/>
        <end position="476"/>
    </location>
</feature>
<dbReference type="SUPFAM" id="SSF90229">
    <property type="entry name" value="CCCH zinc finger"/>
    <property type="match status" value="1"/>
</dbReference>
<dbReference type="AlphaFoldDB" id="A0A7C8ZWI2"/>
<feature type="compositionally biased region" description="Low complexity" evidence="7">
    <location>
        <begin position="531"/>
        <end position="545"/>
    </location>
</feature>
<reference evidence="9" key="2">
    <citation type="submission" date="2020-07" db="EMBL/GenBank/DDBJ databases">
        <authorList>
            <person name="Vera ALvarez R."/>
            <person name="Arias-Moreno D.M."/>
            <person name="Jimenez-Jacinto V."/>
            <person name="Jimenez-Bremont J.F."/>
            <person name="Swaminathan K."/>
            <person name="Moose S.P."/>
            <person name="Guerrero-Gonzalez M.L."/>
            <person name="Marino-Ramirez L."/>
            <person name="Landsman D."/>
            <person name="Rodriguez-Kessler M."/>
            <person name="Delgado-Sanchez P."/>
        </authorList>
    </citation>
    <scope>NUCLEOTIDE SEQUENCE</scope>
    <source>
        <tissue evidence="9">Cladode</tissue>
    </source>
</reference>
<dbReference type="GO" id="GO:0003729">
    <property type="term" value="F:mRNA binding"/>
    <property type="evidence" value="ECO:0007669"/>
    <property type="project" value="TreeGrafter"/>
</dbReference>
<feature type="zinc finger region" description="C3H1-type" evidence="6">
    <location>
        <begin position="117"/>
        <end position="144"/>
    </location>
</feature>
<proteinExistence type="predicted"/>
<keyword evidence="5" id="KW-0238">DNA-binding</keyword>
<feature type="compositionally biased region" description="Basic residues" evidence="7">
    <location>
        <begin position="387"/>
        <end position="396"/>
    </location>
</feature>
<dbReference type="InterPro" id="IPR041686">
    <property type="entry name" value="Znf-CCCH_3"/>
</dbReference>
<reference evidence="9" key="1">
    <citation type="journal article" date="2013" name="J. Plant Res.">
        <title>Effect of fungi and light on seed germination of three Opuntia species from semiarid lands of central Mexico.</title>
        <authorList>
            <person name="Delgado-Sanchez P."/>
            <person name="Jimenez-Bremont J.F."/>
            <person name="Guerrero-Gonzalez Mde L."/>
            <person name="Flores J."/>
        </authorList>
    </citation>
    <scope>NUCLEOTIDE SEQUENCE</scope>
    <source>
        <tissue evidence="9">Cladode</tissue>
    </source>
</reference>
<dbReference type="EMBL" id="GISG01177694">
    <property type="protein sequence ID" value="MBA4653154.1"/>
    <property type="molecule type" value="Transcribed_RNA"/>
</dbReference>
<feature type="domain" description="C3H1-type" evidence="8">
    <location>
        <begin position="25"/>
        <end position="54"/>
    </location>
</feature>
<evidence type="ECO:0000256" key="6">
    <source>
        <dbReference type="PROSITE-ProRule" id="PRU00723"/>
    </source>
</evidence>
<feature type="domain" description="C3H1-type" evidence="8">
    <location>
        <begin position="56"/>
        <end position="82"/>
    </location>
</feature>
<evidence type="ECO:0000256" key="4">
    <source>
        <dbReference type="ARBA" id="ARBA00022833"/>
    </source>
</evidence>
<evidence type="ECO:0000256" key="5">
    <source>
        <dbReference type="ARBA" id="ARBA00023125"/>
    </source>
</evidence>
<dbReference type="SMART" id="SM00356">
    <property type="entry name" value="ZnF_C3H1"/>
    <property type="match status" value="3"/>
</dbReference>
<feature type="region of interest" description="Disordered" evidence="7">
    <location>
        <begin position="208"/>
        <end position="252"/>
    </location>
</feature>
<keyword evidence="4 6" id="KW-0862">Zinc</keyword>
<dbReference type="PROSITE" id="PS50103">
    <property type="entry name" value="ZF_C3H1"/>
    <property type="match status" value="3"/>
</dbReference>
<evidence type="ECO:0000259" key="8">
    <source>
        <dbReference type="PROSITE" id="PS50103"/>
    </source>
</evidence>
<dbReference type="Pfam" id="PF18345">
    <property type="entry name" value="zf_CCCH_4"/>
    <property type="match status" value="1"/>
</dbReference>
<feature type="compositionally biased region" description="Basic and acidic residues" evidence="7">
    <location>
        <begin position="350"/>
        <end position="375"/>
    </location>
</feature>